<dbReference type="SUPFAM" id="SSF53649">
    <property type="entry name" value="Alkaline phosphatase-like"/>
    <property type="match status" value="1"/>
</dbReference>
<dbReference type="AlphaFoldDB" id="A0A518H9W8"/>
<dbReference type="OrthoDB" id="217306at2"/>
<feature type="region of interest" description="Disordered" evidence="1">
    <location>
        <begin position="1"/>
        <end position="25"/>
    </location>
</feature>
<dbReference type="RefSeq" id="WP_145275644.1">
    <property type="nucleotide sequence ID" value="NZ_CP036426.1"/>
</dbReference>
<dbReference type="Gene3D" id="3.40.720.10">
    <property type="entry name" value="Alkaline Phosphatase, subunit A"/>
    <property type="match status" value="1"/>
</dbReference>
<proteinExistence type="predicted"/>
<name>A0A518H9W8_9BACT</name>
<protein>
    <submittedName>
        <fullName evidence="4">Choline-sulfatase</fullName>
        <ecNumber evidence="4">3.1.6.6</ecNumber>
    </submittedName>
</protein>
<feature type="transmembrane region" description="Helical" evidence="2">
    <location>
        <begin position="71"/>
        <end position="93"/>
    </location>
</feature>
<gene>
    <name evidence="4" type="primary">betC_7</name>
    <name evidence="4" type="ORF">ElP_55900</name>
</gene>
<keyword evidence="2" id="KW-1133">Transmembrane helix</keyword>
<keyword evidence="2" id="KW-0812">Transmembrane</keyword>
<dbReference type="InterPro" id="IPR052701">
    <property type="entry name" value="GAG_Ulvan_Degrading_Sulfatases"/>
</dbReference>
<dbReference type="PANTHER" id="PTHR43751">
    <property type="entry name" value="SULFATASE"/>
    <property type="match status" value="1"/>
</dbReference>
<dbReference type="KEGG" id="tpla:ElP_55900"/>
<dbReference type="Pfam" id="PF00884">
    <property type="entry name" value="Sulfatase"/>
    <property type="match status" value="1"/>
</dbReference>
<feature type="domain" description="Sulfatase N-terminal" evidence="3">
    <location>
        <begin position="196"/>
        <end position="536"/>
    </location>
</feature>
<dbReference type="InterPro" id="IPR017850">
    <property type="entry name" value="Alkaline_phosphatase_core_sf"/>
</dbReference>
<organism evidence="4 5">
    <name type="scientific">Tautonia plasticadhaerens</name>
    <dbReference type="NCBI Taxonomy" id="2527974"/>
    <lineage>
        <taxon>Bacteria</taxon>
        <taxon>Pseudomonadati</taxon>
        <taxon>Planctomycetota</taxon>
        <taxon>Planctomycetia</taxon>
        <taxon>Isosphaerales</taxon>
        <taxon>Isosphaeraceae</taxon>
        <taxon>Tautonia</taxon>
    </lineage>
</organism>
<dbReference type="GO" id="GO:0047753">
    <property type="term" value="F:choline-sulfatase activity"/>
    <property type="evidence" value="ECO:0007669"/>
    <property type="project" value="UniProtKB-EC"/>
</dbReference>
<evidence type="ECO:0000313" key="5">
    <source>
        <dbReference type="Proteomes" id="UP000317835"/>
    </source>
</evidence>
<dbReference type="EMBL" id="CP036426">
    <property type="protein sequence ID" value="QDV37648.1"/>
    <property type="molecule type" value="Genomic_DNA"/>
</dbReference>
<keyword evidence="2" id="KW-0472">Membrane</keyword>
<feature type="transmembrane region" description="Helical" evidence="2">
    <location>
        <begin position="105"/>
        <end position="138"/>
    </location>
</feature>
<dbReference type="Proteomes" id="UP000317835">
    <property type="component" value="Chromosome"/>
</dbReference>
<dbReference type="EC" id="3.1.6.6" evidence="4"/>
<reference evidence="4 5" key="1">
    <citation type="submission" date="2019-02" db="EMBL/GenBank/DDBJ databases">
        <title>Deep-cultivation of Planctomycetes and their phenomic and genomic characterization uncovers novel biology.</title>
        <authorList>
            <person name="Wiegand S."/>
            <person name="Jogler M."/>
            <person name="Boedeker C."/>
            <person name="Pinto D."/>
            <person name="Vollmers J."/>
            <person name="Rivas-Marin E."/>
            <person name="Kohn T."/>
            <person name="Peeters S.H."/>
            <person name="Heuer A."/>
            <person name="Rast P."/>
            <person name="Oberbeckmann S."/>
            <person name="Bunk B."/>
            <person name="Jeske O."/>
            <person name="Meyerdierks A."/>
            <person name="Storesund J.E."/>
            <person name="Kallscheuer N."/>
            <person name="Luecker S."/>
            <person name="Lage O.M."/>
            <person name="Pohl T."/>
            <person name="Merkel B.J."/>
            <person name="Hornburger P."/>
            <person name="Mueller R.-W."/>
            <person name="Bruemmer F."/>
            <person name="Labrenz M."/>
            <person name="Spormann A.M."/>
            <person name="Op den Camp H."/>
            <person name="Overmann J."/>
            <person name="Amann R."/>
            <person name="Jetten M.S.M."/>
            <person name="Mascher T."/>
            <person name="Medema M.H."/>
            <person name="Devos D.P."/>
            <person name="Kaster A.-K."/>
            <person name="Ovreas L."/>
            <person name="Rohde M."/>
            <person name="Galperin M.Y."/>
            <person name="Jogler C."/>
        </authorList>
    </citation>
    <scope>NUCLEOTIDE SEQUENCE [LARGE SCALE GENOMIC DNA]</scope>
    <source>
        <strain evidence="4 5">ElP</strain>
    </source>
</reference>
<dbReference type="CDD" id="cd16148">
    <property type="entry name" value="sulfatase_like"/>
    <property type="match status" value="1"/>
</dbReference>
<evidence type="ECO:0000256" key="1">
    <source>
        <dbReference type="SAM" id="MobiDB-lite"/>
    </source>
</evidence>
<evidence type="ECO:0000259" key="3">
    <source>
        <dbReference type="Pfam" id="PF00884"/>
    </source>
</evidence>
<keyword evidence="5" id="KW-1185">Reference proteome</keyword>
<feature type="transmembrane region" description="Helical" evidence="2">
    <location>
        <begin position="159"/>
        <end position="179"/>
    </location>
</feature>
<dbReference type="InterPro" id="IPR000917">
    <property type="entry name" value="Sulfatase_N"/>
</dbReference>
<evidence type="ECO:0000313" key="4">
    <source>
        <dbReference type="EMBL" id="QDV37648.1"/>
    </source>
</evidence>
<evidence type="ECO:0000256" key="2">
    <source>
        <dbReference type="SAM" id="Phobius"/>
    </source>
</evidence>
<dbReference type="PANTHER" id="PTHR43751:SF3">
    <property type="entry name" value="SULFATASE N-TERMINAL DOMAIN-CONTAINING PROTEIN"/>
    <property type="match status" value="1"/>
</dbReference>
<accession>A0A518H9W8</accession>
<sequence>MVFRSGSTAPEPPETTLQATEGGSPSVGVSPAMILLLATWVGLVAGWLDLGLMVVERRLIRGEFYRLGEHFVWLIPLGVAVLMLVPGTVLALIAGLRRGGVRPGMALGLLAFVGFLDICARLPLSVWASLVLSAGVAVQSARLAGARRRATLGLVRRTTPWLVGVLLAVMLAKIGGRAWSEHRATAALPPPPEDARNVLLIVWDTVRAGNLSLYGYGRPTTPNLERFAGRGVRFDLAFATSSWTLPSHASLFTGRWPYELGVGWTTPLRPGVPTLAEYLGSRGYDTAGFVANLDYCSRETGLDRGFAHYEDYPIGLYETFTRYVGLGHRTDLLGWACILERLAEGASGRPLELKPRSREHAKRGAEVDREFLDWLSWQQGRRRPFFAFLNYNDAHTPYEPPESSAPGFGLRPVTCRDRLTLRHWAGLEKAKLARNDVRMASDAYDDCISYLDRRLGVLLDELGRRGVLDDTLVIVASDHGEHLGDHLLFFHGCSLYRQVVQVPLVIVDPQGQAAGRVVAEPVSLRDVPATIVDVLGLNLEAPFPGRSLARLWGEDSGGARPSAEPLLMETDKPIVLMNQGREPAAKGPMKSLVAGGMHYIRSGDGSEELYSLRSDPQERVNLSGAPAAGGILQQFRAGLVTMIRKK</sequence>
<feature type="transmembrane region" description="Helical" evidence="2">
    <location>
        <begin position="32"/>
        <end position="50"/>
    </location>
</feature>
<keyword evidence="4" id="KW-0378">Hydrolase</keyword>